<evidence type="ECO:0000313" key="3">
    <source>
        <dbReference type="Proteomes" id="UP000811255"/>
    </source>
</evidence>
<dbReference type="EMBL" id="JAHFVK010000003">
    <property type="protein sequence ID" value="MBT2135883.1"/>
    <property type="molecule type" value="Genomic_DNA"/>
</dbReference>
<feature type="signal peptide" evidence="1">
    <location>
        <begin position="1"/>
        <end position="22"/>
    </location>
</feature>
<name>A0ABS5W993_9SPHN</name>
<comment type="caution">
    <text evidence="2">The sequence shown here is derived from an EMBL/GenBank/DDBJ whole genome shotgun (WGS) entry which is preliminary data.</text>
</comment>
<organism evidence="2 3">
    <name type="scientific">Croceibacterium selenioxidans</name>
    <dbReference type="NCBI Taxonomy" id="2838833"/>
    <lineage>
        <taxon>Bacteria</taxon>
        <taxon>Pseudomonadati</taxon>
        <taxon>Pseudomonadota</taxon>
        <taxon>Alphaproteobacteria</taxon>
        <taxon>Sphingomonadales</taxon>
        <taxon>Erythrobacteraceae</taxon>
        <taxon>Croceibacterium</taxon>
    </lineage>
</organism>
<sequence length="293" mass="32048">MRKTITLTVAAAIALTAGPAFAQAPTQQTPQQDPFGVIFGALFGDRLGNTSSIEAQWAAGQTPLANQRSQFESRVDNQVRAGAVNQQTASRLKSDYDSLVQLESRYGADRRFTSRERSDLADRYGALTQVLAVGTYDDGQTAQTAEIADGRAEFERRVDSAVYDRRVTRTQGRRLKTDYAALIQVESGYLQDGVVSSSERSDLDARLDALDARLGDTNYGGGATLTPRSRLDAIGRALPSSGLSTAAQAQLQVEYQDLSHLEAAYAQLNASSQDRAYLDQRLTDLETRIRMRR</sequence>
<evidence type="ECO:0000313" key="2">
    <source>
        <dbReference type="EMBL" id="MBT2135883.1"/>
    </source>
</evidence>
<gene>
    <name evidence="2" type="ORF">KK137_16220</name>
</gene>
<keyword evidence="3" id="KW-1185">Reference proteome</keyword>
<feature type="chain" id="PRO_5047252721" evidence="1">
    <location>
        <begin position="23"/>
        <end position="293"/>
    </location>
</feature>
<reference evidence="2 3" key="1">
    <citation type="submission" date="2021-05" db="EMBL/GenBank/DDBJ databases">
        <title>Croceibacterium sp. LX-88 genome sequence.</title>
        <authorList>
            <person name="Luo X."/>
        </authorList>
    </citation>
    <scope>NUCLEOTIDE SEQUENCE [LARGE SCALE GENOMIC DNA]</scope>
    <source>
        <strain evidence="2 3">LX-88</strain>
    </source>
</reference>
<dbReference type="RefSeq" id="WP_214537738.1">
    <property type="nucleotide sequence ID" value="NZ_JAHFVK010000003.1"/>
</dbReference>
<accession>A0ABS5W993</accession>
<protein>
    <submittedName>
        <fullName evidence="2">Uncharacterized protein</fullName>
    </submittedName>
</protein>
<dbReference type="Proteomes" id="UP000811255">
    <property type="component" value="Unassembled WGS sequence"/>
</dbReference>
<proteinExistence type="predicted"/>
<keyword evidence="1" id="KW-0732">Signal</keyword>
<evidence type="ECO:0000256" key="1">
    <source>
        <dbReference type="SAM" id="SignalP"/>
    </source>
</evidence>